<protein>
    <recommendedName>
        <fullName evidence="11">Endoplasmic reticulum vesicle transporter-domain-containing protein</fullName>
    </recommendedName>
</protein>
<dbReference type="Pfam" id="PF13850">
    <property type="entry name" value="ERGIC_N"/>
    <property type="match status" value="1"/>
</dbReference>
<dbReference type="GO" id="GO:0005789">
    <property type="term" value="C:endoplasmic reticulum membrane"/>
    <property type="evidence" value="ECO:0007669"/>
    <property type="project" value="TreeGrafter"/>
</dbReference>
<sequence>MVGLLHQVRGLDAFPKVEASQQQRSALGGVATVVVSFILSYLVWGEFNAYFVPIQRHEFLVDHSIHHRLAINFDVTFAMPCQFLSVDVLDATGTGQHLGLQAIKKIPTPFATTGATNLQEDRWLTRPGSLGVGQLIRASRNKLLGRSSSTQPRLDTGPSDGNQVKPEHQGCRVLGSVNVNKVAGNFHFTSLGHGHGGFVHTPHQAINFTHRIDRFSFGIDYPGLENPLDHHFQPAPVHMEGFYYLISVIPTIYSDTSGNTLVTNQYAVKDYHKAYSDDFPNGVPGVFFQYSIEPISVRVTEERQSLFAVLTRVCAAVGGVFVCVGLVQRLLDHALSWWKCSSSSQKSLL</sequence>
<accession>A0A9W8B9F5</accession>
<reference evidence="9" key="1">
    <citation type="submission" date="2022-07" db="EMBL/GenBank/DDBJ databases">
        <title>Phylogenomic reconstructions and comparative analyses of Kickxellomycotina fungi.</title>
        <authorList>
            <person name="Reynolds N.K."/>
            <person name="Stajich J.E."/>
            <person name="Barry K."/>
            <person name="Grigoriev I.V."/>
            <person name="Crous P."/>
            <person name="Smith M.E."/>
        </authorList>
    </citation>
    <scope>NUCLEOTIDE SEQUENCE</scope>
    <source>
        <strain evidence="9">RSA 567</strain>
    </source>
</reference>
<dbReference type="GO" id="GO:0006890">
    <property type="term" value="P:retrograde vesicle-mediated transport, Golgi to endoplasmic reticulum"/>
    <property type="evidence" value="ECO:0007669"/>
    <property type="project" value="TreeGrafter"/>
</dbReference>
<keyword evidence="3 6" id="KW-1133">Transmembrane helix</keyword>
<feature type="region of interest" description="Disordered" evidence="5">
    <location>
        <begin position="145"/>
        <end position="167"/>
    </location>
</feature>
<evidence type="ECO:0000256" key="2">
    <source>
        <dbReference type="ARBA" id="ARBA00022692"/>
    </source>
</evidence>
<dbReference type="GO" id="GO:0000139">
    <property type="term" value="C:Golgi membrane"/>
    <property type="evidence" value="ECO:0007669"/>
    <property type="project" value="TreeGrafter"/>
</dbReference>
<evidence type="ECO:0008006" key="11">
    <source>
        <dbReference type="Google" id="ProtNLM"/>
    </source>
</evidence>
<evidence type="ECO:0000313" key="10">
    <source>
        <dbReference type="Proteomes" id="UP001151582"/>
    </source>
</evidence>
<dbReference type="GO" id="GO:0030134">
    <property type="term" value="C:COPII-coated ER to Golgi transport vesicle"/>
    <property type="evidence" value="ECO:0007669"/>
    <property type="project" value="TreeGrafter"/>
</dbReference>
<dbReference type="EMBL" id="JANBQB010000091">
    <property type="protein sequence ID" value="KAJ1982428.1"/>
    <property type="molecule type" value="Genomic_DNA"/>
</dbReference>
<dbReference type="PANTHER" id="PTHR10984">
    <property type="entry name" value="ENDOPLASMIC RETICULUM-GOLGI INTERMEDIATE COMPARTMENT PROTEIN"/>
    <property type="match status" value="1"/>
</dbReference>
<comment type="subcellular location">
    <subcellularLocation>
        <location evidence="1">Membrane</location>
    </subcellularLocation>
</comment>
<dbReference type="InterPro" id="IPR045888">
    <property type="entry name" value="Erv"/>
</dbReference>
<organism evidence="9 10">
    <name type="scientific">Dimargaris verticillata</name>
    <dbReference type="NCBI Taxonomy" id="2761393"/>
    <lineage>
        <taxon>Eukaryota</taxon>
        <taxon>Fungi</taxon>
        <taxon>Fungi incertae sedis</taxon>
        <taxon>Zoopagomycota</taxon>
        <taxon>Kickxellomycotina</taxon>
        <taxon>Dimargaritomycetes</taxon>
        <taxon>Dimargaritales</taxon>
        <taxon>Dimargaritaceae</taxon>
        <taxon>Dimargaris</taxon>
    </lineage>
</organism>
<keyword evidence="10" id="KW-1185">Reference proteome</keyword>
<feature type="domain" description="Endoplasmic reticulum vesicle transporter C-terminal" evidence="7">
    <location>
        <begin position="165"/>
        <end position="327"/>
    </location>
</feature>
<dbReference type="AlphaFoldDB" id="A0A9W8B9F5"/>
<keyword evidence="2 6" id="KW-0812">Transmembrane</keyword>
<dbReference type="Proteomes" id="UP001151582">
    <property type="component" value="Unassembled WGS sequence"/>
</dbReference>
<evidence type="ECO:0000313" key="9">
    <source>
        <dbReference type="EMBL" id="KAJ1982428.1"/>
    </source>
</evidence>
<proteinExistence type="predicted"/>
<feature type="transmembrane region" description="Helical" evidence="6">
    <location>
        <begin position="26"/>
        <end position="44"/>
    </location>
</feature>
<evidence type="ECO:0000256" key="3">
    <source>
        <dbReference type="ARBA" id="ARBA00022989"/>
    </source>
</evidence>
<dbReference type="PANTHER" id="PTHR10984:SF81">
    <property type="entry name" value="ER-DERIVED VESICLES PROTEIN ERV41"/>
    <property type="match status" value="1"/>
</dbReference>
<dbReference type="GO" id="GO:0006888">
    <property type="term" value="P:endoplasmic reticulum to Golgi vesicle-mediated transport"/>
    <property type="evidence" value="ECO:0007669"/>
    <property type="project" value="TreeGrafter"/>
</dbReference>
<keyword evidence="4 6" id="KW-0472">Membrane</keyword>
<dbReference type="Pfam" id="PF07970">
    <property type="entry name" value="COPIIcoated_ERV"/>
    <property type="match status" value="1"/>
</dbReference>
<gene>
    <name evidence="9" type="ORF">H4R34_001721</name>
</gene>
<dbReference type="InterPro" id="IPR039542">
    <property type="entry name" value="Erv_N"/>
</dbReference>
<dbReference type="InterPro" id="IPR012936">
    <property type="entry name" value="Erv_C"/>
</dbReference>
<feature type="domain" description="Endoplasmic reticulum vesicle transporter N-terminal" evidence="8">
    <location>
        <begin position="9"/>
        <end position="96"/>
    </location>
</feature>
<comment type="caution">
    <text evidence="9">The sequence shown here is derived from an EMBL/GenBank/DDBJ whole genome shotgun (WGS) entry which is preliminary data.</text>
</comment>
<evidence type="ECO:0000256" key="6">
    <source>
        <dbReference type="SAM" id="Phobius"/>
    </source>
</evidence>
<evidence type="ECO:0000256" key="1">
    <source>
        <dbReference type="ARBA" id="ARBA00004370"/>
    </source>
</evidence>
<evidence type="ECO:0000256" key="5">
    <source>
        <dbReference type="SAM" id="MobiDB-lite"/>
    </source>
</evidence>
<evidence type="ECO:0000259" key="8">
    <source>
        <dbReference type="Pfam" id="PF13850"/>
    </source>
</evidence>
<name>A0A9W8B9F5_9FUNG</name>
<evidence type="ECO:0000256" key="4">
    <source>
        <dbReference type="ARBA" id="ARBA00023136"/>
    </source>
</evidence>
<dbReference type="OrthoDB" id="5541786at2759"/>
<evidence type="ECO:0000259" key="7">
    <source>
        <dbReference type="Pfam" id="PF07970"/>
    </source>
</evidence>